<keyword evidence="3" id="KW-1185">Reference proteome</keyword>
<proteinExistence type="predicted"/>
<protein>
    <submittedName>
        <fullName evidence="2">Uncharacterized protein</fullName>
    </submittedName>
</protein>
<feature type="compositionally biased region" description="Low complexity" evidence="1">
    <location>
        <begin position="79"/>
        <end position="102"/>
    </location>
</feature>
<name>A0ABW9AZ11_9BURK</name>
<accession>A0ABW9AZ11</accession>
<sequence length="108" mass="10555">MSVVSQPSIAFHRKRLAGALAAVSLCMLLGACGNDDDKSPDTRALSSTESSAGDSSAATVLSANPSSASPAPPALTIQTPALPASSADPALSAAASTPLATPVIHTVD</sequence>
<comment type="caution">
    <text evidence="2">The sequence shown here is derived from an EMBL/GenBank/DDBJ whole genome shotgun (WGS) entry which is preliminary data.</text>
</comment>
<reference evidence="2 3" key="1">
    <citation type="journal article" date="2024" name="Chem. Sci.">
        <title>Discovery of megapolipeptins by genome mining of a Burkholderiales bacteria collection.</title>
        <authorList>
            <person name="Paulo B.S."/>
            <person name="Recchia M.J.J."/>
            <person name="Lee S."/>
            <person name="Fergusson C.H."/>
            <person name="Romanowski S.B."/>
            <person name="Hernandez A."/>
            <person name="Krull N."/>
            <person name="Liu D.Y."/>
            <person name="Cavanagh H."/>
            <person name="Bos A."/>
            <person name="Gray C.A."/>
            <person name="Murphy B.T."/>
            <person name="Linington R.G."/>
            <person name="Eustaquio A.S."/>
        </authorList>
    </citation>
    <scope>NUCLEOTIDE SEQUENCE [LARGE SCALE GENOMIC DNA]</scope>
    <source>
        <strain evidence="2 3">RL17-350-BIC-A</strain>
    </source>
</reference>
<evidence type="ECO:0000313" key="2">
    <source>
        <dbReference type="EMBL" id="MFM0005339.1"/>
    </source>
</evidence>
<dbReference type="Proteomes" id="UP001629230">
    <property type="component" value="Unassembled WGS sequence"/>
</dbReference>
<evidence type="ECO:0000313" key="3">
    <source>
        <dbReference type="Proteomes" id="UP001629230"/>
    </source>
</evidence>
<feature type="region of interest" description="Disordered" evidence="1">
    <location>
        <begin position="35"/>
        <end position="108"/>
    </location>
</feature>
<gene>
    <name evidence="2" type="ORF">PQR57_30600</name>
</gene>
<feature type="compositionally biased region" description="Low complexity" evidence="1">
    <location>
        <begin position="44"/>
        <end position="69"/>
    </location>
</feature>
<evidence type="ECO:0000256" key="1">
    <source>
        <dbReference type="SAM" id="MobiDB-lite"/>
    </source>
</evidence>
<dbReference type="EMBL" id="JAQQEZ010000028">
    <property type="protein sequence ID" value="MFM0005339.1"/>
    <property type="molecule type" value="Genomic_DNA"/>
</dbReference>
<organism evidence="2 3">
    <name type="scientific">Paraburkholderia dipogonis</name>
    <dbReference type="NCBI Taxonomy" id="1211383"/>
    <lineage>
        <taxon>Bacteria</taxon>
        <taxon>Pseudomonadati</taxon>
        <taxon>Pseudomonadota</taxon>
        <taxon>Betaproteobacteria</taxon>
        <taxon>Burkholderiales</taxon>
        <taxon>Burkholderiaceae</taxon>
        <taxon>Paraburkholderia</taxon>
    </lineage>
</organism>
<dbReference type="RefSeq" id="WP_408180124.1">
    <property type="nucleotide sequence ID" value="NZ_JAQQEZ010000028.1"/>
</dbReference>